<evidence type="ECO:0000256" key="17">
    <source>
        <dbReference type="SAM" id="SignalP"/>
    </source>
</evidence>
<evidence type="ECO:0000256" key="16">
    <source>
        <dbReference type="RuleBase" id="RU361134"/>
    </source>
</evidence>
<evidence type="ECO:0000256" key="15">
    <source>
        <dbReference type="RuleBase" id="RU003615"/>
    </source>
</evidence>
<dbReference type="OrthoDB" id="550577at2759"/>
<comment type="subunit">
    <text evidence="5">Monomer.</text>
</comment>
<keyword evidence="13 16" id="KW-0119">Carbohydrate metabolism</keyword>
<comment type="cofactor">
    <cofactor evidence="2">
        <name>Ca(2+)</name>
        <dbReference type="ChEBI" id="CHEBI:29108"/>
    </cofactor>
</comment>
<evidence type="ECO:0000256" key="14">
    <source>
        <dbReference type="ARBA" id="ARBA00023295"/>
    </source>
</evidence>
<evidence type="ECO:0000256" key="6">
    <source>
        <dbReference type="ARBA" id="ARBA00012595"/>
    </source>
</evidence>
<name>B0XFZ8_CULQU</name>
<keyword evidence="7" id="KW-0479">Metal-binding</keyword>
<dbReference type="eggNOG" id="KOG2212">
    <property type="taxonomic scope" value="Eukaryota"/>
</dbReference>
<dbReference type="GO" id="GO:0005975">
    <property type="term" value="P:carbohydrate metabolic process"/>
    <property type="evidence" value="ECO:0007669"/>
    <property type="project" value="InterPro"/>
</dbReference>
<evidence type="ECO:0000256" key="4">
    <source>
        <dbReference type="ARBA" id="ARBA00008061"/>
    </source>
</evidence>
<dbReference type="GO" id="GO:0046872">
    <property type="term" value="F:metal ion binding"/>
    <property type="evidence" value="ECO:0007669"/>
    <property type="project" value="UniProtKB-KW"/>
</dbReference>
<comment type="catalytic activity">
    <reaction evidence="1 16">
        <text>Endohydrolysis of (1-&gt;4)-alpha-D-glucosidic linkages in polysaccharides containing three or more (1-&gt;4)-alpha-linked D-glucose units.</text>
        <dbReference type="EC" id="3.2.1.1"/>
    </reaction>
</comment>
<comment type="cofactor">
    <cofactor evidence="3">
        <name>chloride</name>
        <dbReference type="ChEBI" id="CHEBI:17996"/>
    </cofactor>
</comment>
<evidence type="ECO:0000256" key="9">
    <source>
        <dbReference type="ARBA" id="ARBA00022801"/>
    </source>
</evidence>
<dbReference type="SUPFAM" id="SSF51445">
    <property type="entry name" value="(Trans)glycosidases"/>
    <property type="match status" value="1"/>
</dbReference>
<evidence type="ECO:0000259" key="19">
    <source>
        <dbReference type="SMART" id="SM00642"/>
    </source>
</evidence>
<comment type="similarity">
    <text evidence="4 15">Belongs to the glycosyl hydrolase 13 family.</text>
</comment>
<dbReference type="InterPro" id="IPR006048">
    <property type="entry name" value="A-amylase/branching_C"/>
</dbReference>
<dbReference type="SMART" id="SM00632">
    <property type="entry name" value="Aamy_C"/>
    <property type="match status" value="1"/>
</dbReference>
<evidence type="ECO:0000256" key="8">
    <source>
        <dbReference type="ARBA" id="ARBA00022729"/>
    </source>
</evidence>
<dbReference type="Pfam" id="PF02806">
    <property type="entry name" value="Alpha-amylase_C"/>
    <property type="match status" value="1"/>
</dbReference>
<evidence type="ECO:0000256" key="3">
    <source>
        <dbReference type="ARBA" id="ARBA00001923"/>
    </source>
</evidence>
<evidence type="ECO:0000256" key="7">
    <source>
        <dbReference type="ARBA" id="ARBA00022723"/>
    </source>
</evidence>
<reference evidence="21" key="2">
    <citation type="submission" date="2021-02" db="UniProtKB">
        <authorList>
            <consortium name="EnsemblMetazoa"/>
        </authorList>
    </citation>
    <scope>IDENTIFICATION</scope>
    <source>
        <strain evidence="21">JHB</strain>
    </source>
</reference>
<evidence type="ECO:0000256" key="10">
    <source>
        <dbReference type="ARBA" id="ARBA00022837"/>
    </source>
</evidence>
<dbReference type="InterPro" id="IPR006046">
    <property type="entry name" value="Alpha_amylase"/>
</dbReference>
<dbReference type="InParanoid" id="B0XFZ8"/>
<feature type="signal peptide" evidence="17">
    <location>
        <begin position="1"/>
        <end position="18"/>
    </location>
</feature>
<accession>B0XFZ8</accession>
<keyword evidence="14 16" id="KW-0326">Glycosidase</keyword>
<keyword evidence="10" id="KW-0106">Calcium</keyword>
<dbReference type="HOGENOM" id="CLU_013336_2_1_1"/>
<dbReference type="KEGG" id="cqu:CpipJ_CPIJ018222"/>
<dbReference type="AlphaFoldDB" id="B0XFZ8"/>
<evidence type="ECO:0000256" key="2">
    <source>
        <dbReference type="ARBA" id="ARBA00001913"/>
    </source>
</evidence>
<feature type="domain" description="Glycosyl hydrolase family 13 catalytic" evidence="19">
    <location>
        <begin position="29"/>
        <end position="414"/>
    </location>
</feature>
<dbReference type="VEuPathDB" id="VectorBase:CQUJHB015055"/>
<evidence type="ECO:0000256" key="13">
    <source>
        <dbReference type="ARBA" id="ARBA00023277"/>
    </source>
</evidence>
<sequence>MKFTPFLLATVLVGLVQGQLNPHFVPNHSGIVHLFEWKFSDIAAECERFLGPRGFGGIQLSPVNEYVIVQRGNARPWWERYQPVSFKIVSRSGNEQDFLDMSRRCNAVGVRLYVDIIINHIHDDVDMAAHPGDAGDGVGHGVGGSTAIPRNWDFPAVPFTLADFNPSCQITNWNDPIQVRDCELLGLPDLNQALPNVRDRSVDFLNHLIDLGVAGFRVDAAKHMWPVDLEVIFNRLKNLDTSFVFAAGSRAFMMQEVIDGGPHEGVRKYEYVHLGTVTEFMYSNYVGRAFVGNDALVWLQNLGEEWGLLPSEQALVFVDNHDNQRDHGAGGQGGNILTHKVPRPYKMATAYAAAFPYGQLRIMSSFFFADGDQGPPEDINNNIISPSINPDGSCGNGWVCEHRWPAITNMIHFRNVCWGTPMVNWWSNGQNKIAFGRGNCGFVAFNNEAQQDFLEVLQTGLPAGVYCDVISGNKVGNACTGKSIQVLPDGRASISIARDAADGVIAIHLQSRL</sequence>
<dbReference type="PANTHER" id="PTHR43447">
    <property type="entry name" value="ALPHA-AMYLASE"/>
    <property type="match status" value="1"/>
</dbReference>
<dbReference type="SUPFAM" id="SSF51011">
    <property type="entry name" value="Glycosyl hydrolase domain"/>
    <property type="match status" value="1"/>
</dbReference>
<dbReference type="CDD" id="cd11317">
    <property type="entry name" value="AmyAc_bac_euk_AmyA"/>
    <property type="match status" value="1"/>
</dbReference>
<evidence type="ECO:0000256" key="11">
    <source>
        <dbReference type="ARBA" id="ARBA00023157"/>
    </source>
</evidence>
<evidence type="ECO:0000313" key="21">
    <source>
        <dbReference type="EnsemblMetazoa" id="CPIJ018222-PA"/>
    </source>
</evidence>
<keyword evidence="11" id="KW-1015">Disulfide bond</keyword>
<keyword evidence="9 16" id="KW-0378">Hydrolase</keyword>
<keyword evidence="22" id="KW-1185">Reference proteome</keyword>
<dbReference type="VEuPathDB" id="VectorBase:CPIJ018222"/>
<dbReference type="PRINTS" id="PR00110">
    <property type="entry name" value="ALPHAAMYLASE"/>
</dbReference>
<evidence type="ECO:0000256" key="12">
    <source>
        <dbReference type="ARBA" id="ARBA00023214"/>
    </source>
</evidence>
<dbReference type="InterPro" id="IPR006047">
    <property type="entry name" value="GH13_cat_dom"/>
</dbReference>
<dbReference type="EnsemblMetazoa" id="CPIJ018222-RA">
    <property type="protein sequence ID" value="CPIJ018222-PA"/>
    <property type="gene ID" value="CPIJ018222"/>
</dbReference>
<protein>
    <recommendedName>
        <fullName evidence="6 16">Alpha-amylase</fullName>
        <ecNumber evidence="6 16">3.2.1.1</ecNumber>
    </recommendedName>
</protein>
<dbReference type="Gene3D" id="2.60.40.1180">
    <property type="entry name" value="Golgi alpha-mannosidase II"/>
    <property type="match status" value="1"/>
</dbReference>
<dbReference type="InterPro" id="IPR017853">
    <property type="entry name" value="GH"/>
</dbReference>
<dbReference type="STRING" id="7176.B0XFZ8"/>
<gene>
    <name evidence="21" type="primary">6052278</name>
    <name evidence="20" type="ORF">CpipJ_CPIJ018222</name>
</gene>
<dbReference type="GO" id="GO:0004556">
    <property type="term" value="F:alpha-amylase activity"/>
    <property type="evidence" value="ECO:0007669"/>
    <property type="project" value="UniProtKB-UniRule"/>
</dbReference>
<dbReference type="InterPro" id="IPR031319">
    <property type="entry name" value="A-amylase_C"/>
</dbReference>
<feature type="chain" id="PRO_5011409374" description="Alpha-amylase" evidence="17">
    <location>
        <begin position="19"/>
        <end position="513"/>
    </location>
</feature>
<evidence type="ECO:0000256" key="1">
    <source>
        <dbReference type="ARBA" id="ARBA00000548"/>
    </source>
</evidence>
<dbReference type="Gene3D" id="3.20.20.80">
    <property type="entry name" value="Glycosidases"/>
    <property type="match status" value="1"/>
</dbReference>
<proteinExistence type="inferred from homology"/>
<reference evidence="20" key="1">
    <citation type="submission" date="2007-03" db="EMBL/GenBank/DDBJ databases">
        <title>Annotation of Culex pipiens quinquefasciatus.</title>
        <authorList>
            <consortium name="The Broad Institute Genome Sequencing Platform"/>
            <person name="Atkinson P.W."/>
            <person name="Hemingway J."/>
            <person name="Christensen B.M."/>
            <person name="Higgs S."/>
            <person name="Kodira C."/>
            <person name="Hannick L."/>
            <person name="Megy K."/>
            <person name="O'Leary S."/>
            <person name="Pearson M."/>
            <person name="Haas B.J."/>
            <person name="Mauceli E."/>
            <person name="Wortman J.R."/>
            <person name="Lee N.H."/>
            <person name="Guigo R."/>
            <person name="Stanke M."/>
            <person name="Alvarado L."/>
            <person name="Amedeo P."/>
            <person name="Antoine C.H."/>
            <person name="Arensburger P."/>
            <person name="Bidwell S.L."/>
            <person name="Crawford M."/>
            <person name="Camaro F."/>
            <person name="Devon K."/>
            <person name="Engels R."/>
            <person name="Hammond M."/>
            <person name="Howarth C."/>
            <person name="Koehrsen M."/>
            <person name="Lawson D."/>
            <person name="Montgomery P."/>
            <person name="Nene V."/>
            <person name="Nusbaum C."/>
            <person name="Puiu D."/>
            <person name="Romero-Severson J."/>
            <person name="Severson D.W."/>
            <person name="Shumway M."/>
            <person name="Sisk P."/>
            <person name="Stolte C."/>
            <person name="Zeng Q."/>
            <person name="Eisenstadt E."/>
            <person name="Fraser-Liggett C."/>
            <person name="Strausberg R."/>
            <person name="Galagan J."/>
            <person name="Birren B."/>
            <person name="Collins F.H."/>
        </authorList>
    </citation>
    <scope>NUCLEOTIDE SEQUENCE [LARGE SCALE GENOMIC DNA]</scope>
    <source>
        <strain evidence="20">JHB</strain>
    </source>
</reference>
<evidence type="ECO:0000313" key="22">
    <source>
        <dbReference type="Proteomes" id="UP000002320"/>
    </source>
</evidence>
<dbReference type="Pfam" id="PF00128">
    <property type="entry name" value="Alpha-amylase"/>
    <property type="match status" value="1"/>
</dbReference>
<dbReference type="OMA" id="CQKIAYG"/>
<keyword evidence="8 17" id="KW-0732">Signal</keyword>
<dbReference type="EMBL" id="DS232975">
    <property type="protein sequence ID" value="EDS27156.1"/>
    <property type="molecule type" value="Genomic_DNA"/>
</dbReference>
<dbReference type="EC" id="3.2.1.1" evidence="6 16"/>
<keyword evidence="12" id="KW-0868">Chloride</keyword>
<evidence type="ECO:0000256" key="5">
    <source>
        <dbReference type="ARBA" id="ARBA00011245"/>
    </source>
</evidence>
<dbReference type="Proteomes" id="UP000002320">
    <property type="component" value="Unassembled WGS sequence"/>
</dbReference>
<dbReference type="InterPro" id="IPR013780">
    <property type="entry name" value="Glyco_hydro_b"/>
</dbReference>
<dbReference type="SMART" id="SM00642">
    <property type="entry name" value="Aamy"/>
    <property type="match status" value="1"/>
</dbReference>
<feature type="domain" description="Alpha-amylase C-terminal" evidence="18">
    <location>
        <begin position="423"/>
        <end position="512"/>
    </location>
</feature>
<organism>
    <name type="scientific">Culex quinquefasciatus</name>
    <name type="common">Southern house mosquito</name>
    <name type="synonym">Culex pungens</name>
    <dbReference type="NCBI Taxonomy" id="7176"/>
    <lineage>
        <taxon>Eukaryota</taxon>
        <taxon>Metazoa</taxon>
        <taxon>Ecdysozoa</taxon>
        <taxon>Arthropoda</taxon>
        <taxon>Hexapoda</taxon>
        <taxon>Insecta</taxon>
        <taxon>Pterygota</taxon>
        <taxon>Neoptera</taxon>
        <taxon>Endopterygota</taxon>
        <taxon>Diptera</taxon>
        <taxon>Nematocera</taxon>
        <taxon>Culicoidea</taxon>
        <taxon>Culicidae</taxon>
        <taxon>Culicinae</taxon>
        <taxon>Culicini</taxon>
        <taxon>Culex</taxon>
        <taxon>Culex</taxon>
    </lineage>
</organism>
<evidence type="ECO:0000259" key="18">
    <source>
        <dbReference type="SMART" id="SM00632"/>
    </source>
</evidence>
<evidence type="ECO:0000313" key="20">
    <source>
        <dbReference type="EMBL" id="EDS27156.1"/>
    </source>
</evidence>